<dbReference type="Proteomes" id="UP000092839">
    <property type="component" value="Chromosome"/>
</dbReference>
<sequence>MNYAGKFGSGNFDPFSGADIGLGPLLSPHGHLSSPGQFHVDKVSTHAPSDAIIIADAHLLFSGDFKRSGVDLILSHGDREVVLRDYFKGEKRAALASPDGAHLTGDIVNALSGHTQFAQADGSASVAPAIIGHVTKLTGNATAIRNGVSIVLNQGDTVHKGDVVQSGSDSTLGITFIDGSVFGLASNARMVLNEMVYDPNGSDNKSLLSLVQGTISFVAGATAKKGDMKVDTPVATMGIRGTAVLVEIDFEVPGQGGAPPAKFQVLVEPDGTTGSYILFDKTTLTPIATVNQAGTQTIVSGQGTVSFQSSVQLSPDAQKIISDVFSLKFTDLNNPNTKLTNNFTDSIVPETLFVKLAGGEFIPVTLQLLNIPSGATPSADPGPPPRLVHIPGPPQAAAHGGAVTERIDVTASSALDSVSGVVNYIDINPGDTPSVSTQFSSFVYQNAQGTDVTATLTAQQLAAIEAVEVPLVVVQDPNGKNFGTATWTYNIADGAFDFLAAGETLKLTYMARVDNNYAPNNETAFVPFTIVVTGTNDKPTISATGGEITERVGTGNTVIDTVSGTITFGDVDLTDRPVVSVAISTTDPFRYYDAQGNDVTATLTSEQLAAILAVEVPLSVVQGAGNTNNGTATWTYSIEDSKFDFIAEGETLVLNYVAQVDDGHGGVISTSITVSIDGADVAVSGTNDVPTIEVTSAAFPELVNPSQPNPTGSPALHTVSGTINFTDVDLTDRPVASAAFTSFTYKNAVLTDITSSLTAAQLAVIAAVDVPLTVVQANGNTNNGSASWSYSAADGAFDFLADGEILALTYTATVDDGHGGVVTKPFTVTVTGSNDTADITSDPQTATIAERADTYNSATLDTASGAITFTDADLTDTHEVKITGVSASGVMTGLANGTVQLSWLALGPLTDSTDGVQGSKSWSFSAPDSHFDYLANGEAVTLTYTVKIDDHHGGVTWQDIVVTVNGSNDAPEIADIEQQSLTEPTDTAPLTTTIPVTFTDLDLSDVGHTATITGAVASGTTSGLALNTSALIALVTPGAVTKAAGSSSGSVSLGFSAASTAFDYLAKGEVLTLTYTVAIDDGDGGVTPKTFVVTVSGTDDAPVIADIAQRDLTEQTDTAPLTATIPVTFTDVDLTDVGHTAAITGVVASGDTTGLALDAAALIALVTPGAVTKDAGSSSGSVDLSFSAGSTAFDYLAAGEQLTLTYTVAIDDGHGGVMPQTFVVTITGTNDAPVFTGADLAPTYQAGDAAVALAGSVLASDVDSSNYSGGSFTATVTDGGNQGDTLAIANGDVISVSGTDILYDADGAAGPASAKVVGTLSDYAINSLKVTLNSSANNAAVVALAQAIEFSNAKADAVAGERTVTFTLQDGGGAANGAQDSAYFTAKVEVEAEANEAPVLSAESIRVVENDDAAVTTTVFDIKLSDDDQDSDVTVTASALHGTLSSVDAGNVSEINAQFANGIIYTPMDYNGDTKLNDIVTVTATDANGRSDILNFVFQQSGWNGATLVGTDEKDVIFATEGNDTLTGNAKADQFVFAPEDQYDPSADEITDFEPGEDYIDLRAFSEVDSSNIETWLSAHATASPADAADTLITLDHGDTITLKRVAVTSLHASDFIVSPHH</sequence>
<dbReference type="OrthoDB" id="5593939at2"/>
<dbReference type="KEGG" id="bic:LMTR13_35840"/>
<dbReference type="Pfam" id="PF04773">
    <property type="entry name" value="FecR"/>
    <property type="match status" value="1"/>
</dbReference>
<dbReference type="InterPro" id="IPR006860">
    <property type="entry name" value="FecR"/>
</dbReference>
<dbReference type="NCBIfam" id="TIGR01965">
    <property type="entry name" value="VCBS_repeat"/>
    <property type="match status" value="4"/>
</dbReference>
<evidence type="ECO:0000259" key="1">
    <source>
        <dbReference type="Pfam" id="PF04773"/>
    </source>
</evidence>
<dbReference type="SUPFAM" id="SSF51120">
    <property type="entry name" value="beta-Roll"/>
    <property type="match status" value="1"/>
</dbReference>
<proteinExistence type="predicted"/>
<name>A0A1B1UPN0_9BRAD</name>
<dbReference type="RefSeq" id="WP_065731857.1">
    <property type="nucleotide sequence ID" value="NZ_CP016428.1"/>
</dbReference>
<accession>A0A1B1UPN0</accession>
<dbReference type="InterPro" id="IPR011049">
    <property type="entry name" value="Serralysin-like_metalloprot_C"/>
</dbReference>
<dbReference type="PANTHER" id="PTHR38731">
    <property type="entry name" value="LIPL45-RELATED LIPOPROTEIN-RELATED"/>
    <property type="match status" value="1"/>
</dbReference>
<organism evidence="2 3">
    <name type="scientific">Bradyrhizobium icense</name>
    <dbReference type="NCBI Taxonomy" id="1274631"/>
    <lineage>
        <taxon>Bacteria</taxon>
        <taxon>Pseudomonadati</taxon>
        <taxon>Pseudomonadota</taxon>
        <taxon>Alphaproteobacteria</taxon>
        <taxon>Hyphomicrobiales</taxon>
        <taxon>Nitrobacteraceae</taxon>
        <taxon>Bradyrhizobium</taxon>
    </lineage>
</organism>
<reference evidence="2 3" key="1">
    <citation type="submission" date="2016-07" db="EMBL/GenBank/DDBJ databases">
        <title>Complete genome sequence of Bradyrhizobium icense LMTR 13T, a potential inoculant strain isolated from lima bean (Phaseolus lunatus) in Peru.</title>
        <authorList>
            <person name="Ormeno-Orrillo E."/>
            <person name="Duran D."/>
            <person name="Rogel M.A."/>
            <person name="Rey L."/>
            <person name="Imperial J."/>
            <person name="Ruiz-Argueso T."/>
            <person name="Martinez-Romero E."/>
        </authorList>
    </citation>
    <scope>NUCLEOTIDE SEQUENCE [LARGE SCALE GENOMIC DNA]</scope>
    <source>
        <strain evidence="2 3">LMTR 13</strain>
    </source>
</reference>
<evidence type="ECO:0000313" key="3">
    <source>
        <dbReference type="Proteomes" id="UP000092839"/>
    </source>
</evidence>
<evidence type="ECO:0000313" key="2">
    <source>
        <dbReference type="EMBL" id="ANW04717.1"/>
    </source>
</evidence>
<dbReference type="STRING" id="1274631.LMTR13_35840"/>
<feature type="domain" description="FecR protein" evidence="1">
    <location>
        <begin position="162"/>
        <end position="247"/>
    </location>
</feature>
<dbReference type="Gene3D" id="2.150.10.10">
    <property type="entry name" value="Serralysin-like metalloprotease, C-terminal"/>
    <property type="match status" value="1"/>
</dbReference>
<protein>
    <recommendedName>
        <fullName evidence="1">FecR protein domain-containing protein</fullName>
    </recommendedName>
</protein>
<gene>
    <name evidence="2" type="ORF">LMTR13_35840</name>
</gene>
<keyword evidence="3" id="KW-1185">Reference proteome</keyword>
<dbReference type="EMBL" id="CP016428">
    <property type="protein sequence ID" value="ANW04717.1"/>
    <property type="molecule type" value="Genomic_DNA"/>
</dbReference>
<dbReference type="InterPro" id="IPR010221">
    <property type="entry name" value="VCBS_dom"/>
</dbReference>